<accession>A0A2L0IL06</accession>
<protein>
    <submittedName>
        <fullName evidence="4">Secretion protein HlyD</fullName>
    </submittedName>
</protein>
<dbReference type="GO" id="GO:0030313">
    <property type="term" value="C:cell envelope"/>
    <property type="evidence" value="ECO:0007669"/>
    <property type="project" value="UniProtKB-SubCell"/>
</dbReference>
<dbReference type="InterPro" id="IPR050465">
    <property type="entry name" value="UPF0194_transport"/>
</dbReference>
<dbReference type="Proteomes" id="UP000238365">
    <property type="component" value="Chromosome"/>
</dbReference>
<keyword evidence="2 3" id="KW-0175">Coiled coil</keyword>
<feature type="coiled-coil region" evidence="3">
    <location>
        <begin position="101"/>
        <end position="159"/>
    </location>
</feature>
<dbReference type="AlphaFoldDB" id="A0A2L0IL06"/>
<dbReference type="PROSITE" id="PS51257">
    <property type="entry name" value="PROKAR_LIPOPROTEIN"/>
    <property type="match status" value="1"/>
</dbReference>
<dbReference type="PANTHER" id="PTHR32347">
    <property type="entry name" value="EFFLUX SYSTEM COMPONENT YKNX-RELATED"/>
    <property type="match status" value="1"/>
</dbReference>
<dbReference type="KEGG" id="pgz:C2E15_20905"/>
<dbReference type="Gene3D" id="2.40.30.170">
    <property type="match status" value="1"/>
</dbReference>
<keyword evidence="5" id="KW-1185">Reference proteome</keyword>
<evidence type="ECO:0000313" key="4">
    <source>
        <dbReference type="EMBL" id="AUX95270.1"/>
    </source>
</evidence>
<dbReference type="EMBL" id="CP026377">
    <property type="protein sequence ID" value="AUX95270.1"/>
    <property type="molecule type" value="Genomic_DNA"/>
</dbReference>
<name>A0A2L0IL06_9GAMM</name>
<comment type="subcellular location">
    <subcellularLocation>
        <location evidence="1">Cell envelope</location>
    </subcellularLocation>
</comment>
<organism evidence="4 5">
    <name type="scientific">Mixta gaviniae</name>
    <dbReference type="NCBI Taxonomy" id="665914"/>
    <lineage>
        <taxon>Bacteria</taxon>
        <taxon>Pseudomonadati</taxon>
        <taxon>Pseudomonadota</taxon>
        <taxon>Gammaproteobacteria</taxon>
        <taxon>Enterobacterales</taxon>
        <taxon>Erwiniaceae</taxon>
        <taxon>Mixta</taxon>
    </lineage>
</organism>
<gene>
    <name evidence="4" type="ORF">C2E15_20905</name>
</gene>
<dbReference type="SUPFAM" id="SSF111369">
    <property type="entry name" value="HlyD-like secretion proteins"/>
    <property type="match status" value="1"/>
</dbReference>
<dbReference type="PANTHER" id="PTHR32347:SF23">
    <property type="entry name" value="BLL5650 PROTEIN"/>
    <property type="match status" value="1"/>
</dbReference>
<evidence type="ECO:0000256" key="2">
    <source>
        <dbReference type="ARBA" id="ARBA00023054"/>
    </source>
</evidence>
<evidence type="ECO:0000313" key="5">
    <source>
        <dbReference type="Proteomes" id="UP000238365"/>
    </source>
</evidence>
<evidence type="ECO:0000256" key="1">
    <source>
        <dbReference type="ARBA" id="ARBA00004196"/>
    </source>
</evidence>
<reference evidence="4 5" key="1">
    <citation type="submission" date="2018-01" db="EMBL/GenBank/DDBJ databases">
        <title>Complete and assembled Genome of Pantoea gaviniae DSM22758T.</title>
        <authorList>
            <person name="Stevens M.J.A."/>
            <person name="Zurfluh K."/>
            <person name="Stephan R."/>
        </authorList>
    </citation>
    <scope>NUCLEOTIDE SEQUENCE [LARGE SCALE GENOMIC DNA]</scope>
    <source>
        <strain evidence="4 5">DSM 22758</strain>
    </source>
</reference>
<dbReference type="Gene3D" id="1.10.287.470">
    <property type="entry name" value="Helix hairpin bin"/>
    <property type="match status" value="1"/>
</dbReference>
<dbReference type="Gene3D" id="2.40.50.100">
    <property type="match status" value="1"/>
</dbReference>
<proteinExistence type="predicted"/>
<evidence type="ECO:0000256" key="3">
    <source>
        <dbReference type="SAM" id="Coils"/>
    </source>
</evidence>
<sequence>MLITRNLFLSAIILGVAGCDSADSFTLAGYTYGEFTYLSRPFTEKIEQLFVTKGESVKKGQTLAQMETFLAENALRIAEESLQAEKALLRNLQTGERPEGIEVIEAQLERATAAASLAQSQVDRKRRLHAEKMLSHAEWEATKREYAQKKAQVKELQRQLALKKLPARQAEIKHQRSRVQSAMLQRDKAHWELQQRRLTAPLDGLVHDILYQPGEMPAAGRPIISLLAPENIKVRFYVPEKRLGEIRPGTRVNIVCDGCKRVLSGHIRYISPQAEFSPPVIYSTRRREKLLFMAEAAPVKEDAPLLKTGQPVNVGIVADER</sequence>